<dbReference type="GO" id="GO:0004185">
    <property type="term" value="F:serine-type carboxypeptidase activity"/>
    <property type="evidence" value="ECO:0007669"/>
    <property type="project" value="UniProtKB-EC"/>
</dbReference>
<dbReference type="FunFam" id="1.20.120.980:FF:000002">
    <property type="entry name" value="lysosomal Pro-X carboxypeptidase"/>
    <property type="match status" value="1"/>
</dbReference>
<keyword evidence="8" id="KW-0865">Zymogen</keyword>
<dbReference type="Gene3D" id="1.20.120.980">
    <property type="entry name" value="Serine carboxypeptidase S28, SKS domain"/>
    <property type="match status" value="1"/>
</dbReference>
<dbReference type="EMBL" id="OU900106">
    <property type="protein sequence ID" value="CAH1165084.1"/>
    <property type="molecule type" value="Genomic_DNA"/>
</dbReference>
<dbReference type="PANTHER" id="PTHR11010">
    <property type="entry name" value="PROTEASE S28 PRO-X CARBOXYPEPTIDASE-RELATED"/>
    <property type="match status" value="1"/>
</dbReference>
<evidence type="ECO:0000256" key="14">
    <source>
        <dbReference type="ARBA" id="ARBA00066456"/>
    </source>
</evidence>
<keyword evidence="9" id="KW-1015">Disulfide bond</keyword>
<dbReference type="InterPro" id="IPR029058">
    <property type="entry name" value="AB_hydrolase_fold"/>
</dbReference>
<evidence type="ECO:0000256" key="7">
    <source>
        <dbReference type="ARBA" id="ARBA00022801"/>
    </source>
</evidence>
<evidence type="ECO:0000256" key="2">
    <source>
        <dbReference type="ARBA" id="ARBA00011079"/>
    </source>
</evidence>
<evidence type="ECO:0000256" key="10">
    <source>
        <dbReference type="ARBA" id="ARBA00023180"/>
    </source>
</evidence>
<keyword evidence="10" id="KW-0325">Glycoprotein</keyword>
<evidence type="ECO:0000256" key="8">
    <source>
        <dbReference type="ARBA" id="ARBA00023145"/>
    </source>
</evidence>
<evidence type="ECO:0000313" key="20">
    <source>
        <dbReference type="Proteomes" id="UP001153712"/>
    </source>
</evidence>
<evidence type="ECO:0000256" key="18">
    <source>
        <dbReference type="SAM" id="SignalP"/>
    </source>
</evidence>
<comment type="subcellular location">
    <subcellularLocation>
        <location evidence="1">Lysosome</location>
    </subcellularLocation>
</comment>
<evidence type="ECO:0000256" key="12">
    <source>
        <dbReference type="ARBA" id="ARBA00052013"/>
    </source>
</evidence>
<evidence type="ECO:0000256" key="5">
    <source>
        <dbReference type="ARBA" id="ARBA00022670"/>
    </source>
</evidence>
<evidence type="ECO:0000256" key="13">
    <source>
        <dbReference type="ARBA" id="ARBA00059701"/>
    </source>
</evidence>
<dbReference type="GO" id="GO:0005764">
    <property type="term" value="C:lysosome"/>
    <property type="evidence" value="ECO:0007669"/>
    <property type="project" value="UniProtKB-SubCell"/>
</dbReference>
<sequence length="472" mass="53682">MWYILYTLIFLHETCICITEGRYLLETKYIEVPVDHFSASPKPRFFKLRYLLNDKYHVKGGPAFVYTGNEGDISMYAQNTGFLFDIAPIFNALLVFIEHRYYGVSLPFGNDSFASSDNLRYLTTTQALADFAYTIEALRRTFFGDVLSYDTYPFVAFGGSYGGMLAAWLRMKYPYEVVGAVASSAPIFHFPGLTVGCAAFNAQITRVFRRYGGERCVRTVELGWDAVLNLSRTKLGMDFISSSWKLCKPLKTAEDVRRLLDWLGSVYENLSMFNYHYPADFVAPLPAYPVKIFCDKLTTAYFNDTKGLIDRFATALAIYTNYTGKRSCNNVNGSYEEPAEIAWSYQTCVELAMPKCSLEGDMFPTKSWSYEGHSEACYERFGVRGLGRDWPAMAYGGKNLRHYSNLVFSNGLMDPWSVGGVFSNVSSTVLAFNITDGPHHVDFRRADPADNNYVIEARRFHVRIIKQWLNMV</sequence>
<keyword evidence="11" id="KW-0458">Lysosome</keyword>
<comment type="similarity">
    <text evidence="2">Belongs to the peptidase S28 family.</text>
</comment>
<gene>
    <name evidence="19" type="ORF">PHYEVI_LOCUS3768</name>
</gene>
<name>A0A9P0GUR6_PHYSR</name>
<evidence type="ECO:0000256" key="9">
    <source>
        <dbReference type="ARBA" id="ARBA00023157"/>
    </source>
</evidence>
<dbReference type="Pfam" id="PF05577">
    <property type="entry name" value="Peptidase_S28"/>
    <property type="match status" value="1"/>
</dbReference>
<evidence type="ECO:0000256" key="16">
    <source>
        <dbReference type="ARBA" id="ARBA00076475"/>
    </source>
</evidence>
<dbReference type="GO" id="GO:0006508">
    <property type="term" value="P:proteolysis"/>
    <property type="evidence" value="ECO:0007669"/>
    <property type="project" value="UniProtKB-KW"/>
</dbReference>
<evidence type="ECO:0000256" key="4">
    <source>
        <dbReference type="ARBA" id="ARBA00022645"/>
    </source>
</evidence>
<keyword evidence="6 18" id="KW-0732">Signal</keyword>
<dbReference type="AlphaFoldDB" id="A0A9P0GUR6"/>
<evidence type="ECO:0000256" key="15">
    <source>
        <dbReference type="ARBA" id="ARBA00073691"/>
    </source>
</evidence>
<dbReference type="InterPro" id="IPR008758">
    <property type="entry name" value="Peptidase_S28"/>
</dbReference>
<dbReference type="SUPFAM" id="SSF53474">
    <property type="entry name" value="alpha/beta-Hydrolases"/>
    <property type="match status" value="1"/>
</dbReference>
<dbReference type="Gene3D" id="3.40.50.1820">
    <property type="entry name" value="alpha/beta hydrolase"/>
    <property type="match status" value="1"/>
</dbReference>
<evidence type="ECO:0000256" key="11">
    <source>
        <dbReference type="ARBA" id="ARBA00023228"/>
    </source>
</evidence>
<feature type="signal peptide" evidence="18">
    <location>
        <begin position="1"/>
        <end position="21"/>
    </location>
</feature>
<keyword evidence="5" id="KW-0645">Protease</keyword>
<keyword evidence="4" id="KW-0121">Carboxypeptidase</keyword>
<protein>
    <recommendedName>
        <fullName evidence="15">Lysosomal Pro-X carboxypeptidase</fullName>
        <ecNumber evidence="14">3.4.16.2</ecNumber>
    </recommendedName>
    <alternativeName>
        <fullName evidence="17">Proline carboxypeptidase</fullName>
    </alternativeName>
    <alternativeName>
        <fullName evidence="16">Prolylcarboxypeptidase</fullName>
    </alternativeName>
</protein>
<organism evidence="19 20">
    <name type="scientific">Phyllotreta striolata</name>
    <name type="common">Striped flea beetle</name>
    <name type="synonym">Crioceris striolata</name>
    <dbReference type="NCBI Taxonomy" id="444603"/>
    <lineage>
        <taxon>Eukaryota</taxon>
        <taxon>Metazoa</taxon>
        <taxon>Ecdysozoa</taxon>
        <taxon>Arthropoda</taxon>
        <taxon>Hexapoda</taxon>
        <taxon>Insecta</taxon>
        <taxon>Pterygota</taxon>
        <taxon>Neoptera</taxon>
        <taxon>Endopterygota</taxon>
        <taxon>Coleoptera</taxon>
        <taxon>Polyphaga</taxon>
        <taxon>Cucujiformia</taxon>
        <taxon>Chrysomeloidea</taxon>
        <taxon>Chrysomelidae</taxon>
        <taxon>Galerucinae</taxon>
        <taxon>Alticini</taxon>
        <taxon>Phyllotreta</taxon>
    </lineage>
</organism>
<evidence type="ECO:0000256" key="6">
    <source>
        <dbReference type="ARBA" id="ARBA00022729"/>
    </source>
</evidence>
<dbReference type="Proteomes" id="UP001153712">
    <property type="component" value="Chromosome 13"/>
</dbReference>
<proteinExistence type="inferred from homology"/>
<dbReference type="OrthoDB" id="2130629at2759"/>
<evidence type="ECO:0000313" key="19">
    <source>
        <dbReference type="EMBL" id="CAH1165084.1"/>
    </source>
</evidence>
<keyword evidence="7" id="KW-0378">Hydrolase</keyword>
<keyword evidence="20" id="KW-1185">Reference proteome</keyword>
<comment type="catalytic activity">
    <reaction evidence="12">
        <text>Cleavage of a -Pro-|-Xaa bond to release a C-terminal amino acid.</text>
        <dbReference type="EC" id="3.4.16.2"/>
    </reaction>
</comment>
<evidence type="ECO:0000256" key="3">
    <source>
        <dbReference type="ARBA" id="ARBA00011738"/>
    </source>
</evidence>
<evidence type="ECO:0000256" key="1">
    <source>
        <dbReference type="ARBA" id="ARBA00004371"/>
    </source>
</evidence>
<dbReference type="GO" id="GO:0008239">
    <property type="term" value="F:dipeptidyl-peptidase activity"/>
    <property type="evidence" value="ECO:0007669"/>
    <property type="project" value="TreeGrafter"/>
</dbReference>
<dbReference type="PANTHER" id="PTHR11010:SF38">
    <property type="entry name" value="LYSOSOMAL PRO-X CARBOXYPEPTIDASE"/>
    <property type="match status" value="1"/>
</dbReference>
<dbReference type="InterPro" id="IPR042269">
    <property type="entry name" value="Ser_carbopepase_S28_SKS"/>
</dbReference>
<dbReference type="EC" id="3.4.16.2" evidence="14"/>
<feature type="chain" id="PRO_5040417409" description="Lysosomal Pro-X carboxypeptidase" evidence="18">
    <location>
        <begin position="22"/>
        <end position="472"/>
    </location>
</feature>
<comment type="function">
    <text evidence="13">Cleaves C-terminal amino acids linked to proline in peptides such as angiotensin II, III and des-Arg9-bradykinin. This cleavage occurs at acidic pH, but enzymatic activity is retained with some substrates at neutral pH.</text>
</comment>
<evidence type="ECO:0000256" key="17">
    <source>
        <dbReference type="ARBA" id="ARBA00076608"/>
    </source>
</evidence>
<accession>A0A9P0GUR6</accession>
<comment type="subunit">
    <text evidence="3">Homodimer.</text>
</comment>
<reference evidence="19" key="1">
    <citation type="submission" date="2022-01" db="EMBL/GenBank/DDBJ databases">
        <authorList>
            <person name="King R."/>
        </authorList>
    </citation>
    <scope>NUCLEOTIDE SEQUENCE</scope>
</reference>